<evidence type="ECO:0000256" key="1">
    <source>
        <dbReference type="ARBA" id="ARBA00022741"/>
    </source>
</evidence>
<organism evidence="4 5">
    <name type="scientific">Diversispora epigaea</name>
    <dbReference type="NCBI Taxonomy" id="1348612"/>
    <lineage>
        <taxon>Eukaryota</taxon>
        <taxon>Fungi</taxon>
        <taxon>Fungi incertae sedis</taxon>
        <taxon>Mucoromycota</taxon>
        <taxon>Glomeromycotina</taxon>
        <taxon>Glomeromycetes</taxon>
        <taxon>Diversisporales</taxon>
        <taxon>Diversisporaceae</taxon>
        <taxon>Diversispora</taxon>
    </lineage>
</organism>
<dbReference type="Gene3D" id="1.10.510.10">
    <property type="entry name" value="Transferase(Phosphotransferase) domain 1"/>
    <property type="match status" value="1"/>
</dbReference>
<dbReference type="InterPro" id="IPR001245">
    <property type="entry name" value="Ser-Thr/Tyr_kinase_cat_dom"/>
</dbReference>
<dbReference type="PROSITE" id="PS50011">
    <property type="entry name" value="PROTEIN_KINASE_DOM"/>
    <property type="match status" value="1"/>
</dbReference>
<evidence type="ECO:0000259" key="3">
    <source>
        <dbReference type="PROSITE" id="PS50011"/>
    </source>
</evidence>
<dbReference type="AlphaFoldDB" id="A0A397IZV6"/>
<proteinExistence type="predicted"/>
<dbReference type="OrthoDB" id="5579860at2759"/>
<protein>
    <recommendedName>
        <fullName evidence="3">Protein kinase domain-containing protein</fullName>
    </recommendedName>
</protein>
<keyword evidence="2" id="KW-0067">ATP-binding</keyword>
<dbReference type="STRING" id="1348612.A0A397IZV6"/>
<dbReference type="GO" id="GO:0005524">
    <property type="term" value="F:ATP binding"/>
    <property type="evidence" value="ECO:0007669"/>
    <property type="project" value="UniProtKB-KW"/>
</dbReference>
<sequence length="444" mass="52571">MKTSALHFISEQMKMAFICKECNREYNGWWCKPCNSAHFKNEFDKWTSENETIDKFIQDAQLNVDYYKKIIEWIPYDRFQGIKEIAKGGFGTVYYAKWINGRIGEWDIKSQQWKRDGQREVALKKINGTRDIKEDFLNEMVIHLRTIGVANSSIRFYGITKDPETHKYMMVLRYLEDGNLRNFLNNNFNNINWENKFRYLKDLALDFHVIHLLDIIHRDFHPGNILSYNFKDPVSHLRISDFGLSKLIGKNVELPQKRNVFGVLPYIAPEVLGGEEYTKAADVYSFAIIAYEIVTGFQPYSDVTHDNDLALKICNGLRPKIPHHIPKLITLMIMRCWDARITCRPTFEELWKELDKYYYDYKRYKNGNDRIAIQIKEAEEFSKNQETTTTTPSNYKTHPRAIYTSRLFDFSNLPKPMNEENFEKELEELTESFSYIITNDDIKF</sequence>
<feature type="domain" description="Protein kinase" evidence="3">
    <location>
        <begin position="79"/>
        <end position="358"/>
    </location>
</feature>
<keyword evidence="5" id="KW-1185">Reference proteome</keyword>
<dbReference type="InterPro" id="IPR000719">
    <property type="entry name" value="Prot_kinase_dom"/>
</dbReference>
<dbReference type="SUPFAM" id="SSF56112">
    <property type="entry name" value="Protein kinase-like (PK-like)"/>
    <property type="match status" value="1"/>
</dbReference>
<evidence type="ECO:0000313" key="4">
    <source>
        <dbReference type="EMBL" id="RHZ79958.1"/>
    </source>
</evidence>
<dbReference type="GO" id="GO:0004672">
    <property type="term" value="F:protein kinase activity"/>
    <property type="evidence" value="ECO:0007669"/>
    <property type="project" value="InterPro"/>
</dbReference>
<comment type="caution">
    <text evidence="4">The sequence shown here is derived from an EMBL/GenBank/DDBJ whole genome shotgun (WGS) entry which is preliminary data.</text>
</comment>
<name>A0A397IZV6_9GLOM</name>
<dbReference type="EMBL" id="PQFF01000130">
    <property type="protein sequence ID" value="RHZ79958.1"/>
    <property type="molecule type" value="Genomic_DNA"/>
</dbReference>
<accession>A0A397IZV6</accession>
<gene>
    <name evidence="4" type="ORF">Glove_139g362</name>
</gene>
<dbReference type="InterPro" id="IPR051681">
    <property type="entry name" value="Ser/Thr_Kinases-Pseudokinases"/>
</dbReference>
<evidence type="ECO:0000256" key="2">
    <source>
        <dbReference type="ARBA" id="ARBA00022840"/>
    </source>
</evidence>
<reference evidence="4 5" key="1">
    <citation type="submission" date="2018-08" db="EMBL/GenBank/DDBJ databases">
        <title>Genome and evolution of the arbuscular mycorrhizal fungus Diversispora epigaea (formerly Glomus versiforme) and its bacterial endosymbionts.</title>
        <authorList>
            <person name="Sun X."/>
            <person name="Fei Z."/>
            <person name="Harrison M."/>
        </authorList>
    </citation>
    <scope>NUCLEOTIDE SEQUENCE [LARGE SCALE GENOMIC DNA]</scope>
    <source>
        <strain evidence="4 5">IT104</strain>
    </source>
</reference>
<keyword evidence="1" id="KW-0547">Nucleotide-binding</keyword>
<dbReference type="PANTHER" id="PTHR44329:SF298">
    <property type="entry name" value="MIXED LINEAGE KINASE DOMAIN-LIKE PROTEIN"/>
    <property type="match status" value="1"/>
</dbReference>
<evidence type="ECO:0000313" key="5">
    <source>
        <dbReference type="Proteomes" id="UP000266861"/>
    </source>
</evidence>
<dbReference type="Pfam" id="PF07714">
    <property type="entry name" value="PK_Tyr_Ser-Thr"/>
    <property type="match status" value="1"/>
</dbReference>
<dbReference type="PANTHER" id="PTHR44329">
    <property type="entry name" value="SERINE/THREONINE-PROTEIN KINASE TNNI3K-RELATED"/>
    <property type="match status" value="1"/>
</dbReference>
<dbReference type="GO" id="GO:0097527">
    <property type="term" value="P:necroptotic signaling pathway"/>
    <property type="evidence" value="ECO:0007669"/>
    <property type="project" value="TreeGrafter"/>
</dbReference>
<dbReference type="Proteomes" id="UP000266861">
    <property type="component" value="Unassembled WGS sequence"/>
</dbReference>
<dbReference type="InterPro" id="IPR011009">
    <property type="entry name" value="Kinase-like_dom_sf"/>
</dbReference>